<evidence type="ECO:0000313" key="2">
    <source>
        <dbReference type="EMBL" id="KYO40020.1"/>
    </source>
</evidence>
<gene>
    <name evidence="2" type="ORF">Y1Q_0006556</name>
</gene>
<evidence type="ECO:0000256" key="1">
    <source>
        <dbReference type="SAM" id="Phobius"/>
    </source>
</evidence>
<sequence length="176" mass="20429">MGKRKWEDVEIDTTAFSGNYCLSAQTSFKVTDLKHRLNWKLLLAIVVPLFFLLLLLPASAFSINCLCKDVSKSMKRPQALVFFSYLMPLPLVFEKKPNEEEFFMEELIIPTLKLELQKRRNNPLAKNNASPAASLLSLLEEKHDSSFRPYIEMPRFPKRDPNCHVWRESERVGVQL</sequence>
<protein>
    <submittedName>
        <fullName evidence="2">Uncharacterized protein</fullName>
    </submittedName>
</protein>
<accession>A0A151NTN8</accession>
<comment type="caution">
    <text evidence="2">The sequence shown here is derived from an EMBL/GenBank/DDBJ whole genome shotgun (WGS) entry which is preliminary data.</text>
</comment>
<feature type="transmembrane region" description="Helical" evidence="1">
    <location>
        <begin position="41"/>
        <end position="67"/>
    </location>
</feature>
<dbReference type="STRING" id="8496.A0A151NTN8"/>
<dbReference type="AlphaFoldDB" id="A0A151NTN8"/>
<evidence type="ECO:0000313" key="3">
    <source>
        <dbReference type="Proteomes" id="UP000050525"/>
    </source>
</evidence>
<keyword evidence="1" id="KW-0812">Transmembrane</keyword>
<keyword evidence="1" id="KW-0472">Membrane</keyword>
<dbReference type="Proteomes" id="UP000050525">
    <property type="component" value="Unassembled WGS sequence"/>
</dbReference>
<keyword evidence="1" id="KW-1133">Transmembrane helix</keyword>
<reference evidence="2 3" key="1">
    <citation type="journal article" date="2012" name="Genome Biol.">
        <title>Sequencing three crocodilian genomes to illuminate the evolution of archosaurs and amniotes.</title>
        <authorList>
            <person name="St John J.A."/>
            <person name="Braun E.L."/>
            <person name="Isberg S.R."/>
            <person name="Miles L.G."/>
            <person name="Chong A.Y."/>
            <person name="Gongora J."/>
            <person name="Dalzell P."/>
            <person name="Moran C."/>
            <person name="Bed'hom B."/>
            <person name="Abzhanov A."/>
            <person name="Burgess S.C."/>
            <person name="Cooksey A.M."/>
            <person name="Castoe T.A."/>
            <person name="Crawford N.G."/>
            <person name="Densmore L.D."/>
            <person name="Drew J.C."/>
            <person name="Edwards S.V."/>
            <person name="Faircloth B.C."/>
            <person name="Fujita M.K."/>
            <person name="Greenwold M.J."/>
            <person name="Hoffmann F.G."/>
            <person name="Howard J.M."/>
            <person name="Iguchi T."/>
            <person name="Janes D.E."/>
            <person name="Khan S.Y."/>
            <person name="Kohno S."/>
            <person name="de Koning A.J."/>
            <person name="Lance S.L."/>
            <person name="McCarthy F.M."/>
            <person name="McCormack J.E."/>
            <person name="Merchant M.E."/>
            <person name="Peterson D.G."/>
            <person name="Pollock D.D."/>
            <person name="Pourmand N."/>
            <person name="Raney B.J."/>
            <person name="Roessler K.A."/>
            <person name="Sanford J.R."/>
            <person name="Sawyer R.H."/>
            <person name="Schmidt C.J."/>
            <person name="Triplett E.W."/>
            <person name="Tuberville T.D."/>
            <person name="Venegas-Anaya M."/>
            <person name="Howard J.T."/>
            <person name="Jarvis E.D."/>
            <person name="Guillette L.J.Jr."/>
            <person name="Glenn T.C."/>
            <person name="Green R.E."/>
            <person name="Ray D.A."/>
        </authorList>
    </citation>
    <scope>NUCLEOTIDE SEQUENCE [LARGE SCALE GENOMIC DNA]</scope>
    <source>
        <strain evidence="2">KSC_2009_1</strain>
    </source>
</reference>
<name>A0A151NTN8_ALLMI</name>
<dbReference type="EMBL" id="AKHW03002098">
    <property type="protein sequence ID" value="KYO40020.1"/>
    <property type="molecule type" value="Genomic_DNA"/>
</dbReference>
<keyword evidence="3" id="KW-1185">Reference proteome</keyword>
<organism evidence="2 3">
    <name type="scientific">Alligator mississippiensis</name>
    <name type="common">American alligator</name>
    <dbReference type="NCBI Taxonomy" id="8496"/>
    <lineage>
        <taxon>Eukaryota</taxon>
        <taxon>Metazoa</taxon>
        <taxon>Chordata</taxon>
        <taxon>Craniata</taxon>
        <taxon>Vertebrata</taxon>
        <taxon>Euteleostomi</taxon>
        <taxon>Archelosauria</taxon>
        <taxon>Archosauria</taxon>
        <taxon>Crocodylia</taxon>
        <taxon>Alligatoridae</taxon>
        <taxon>Alligatorinae</taxon>
        <taxon>Alligator</taxon>
    </lineage>
</organism>
<proteinExistence type="predicted"/>